<reference evidence="1" key="1">
    <citation type="submission" date="2020-05" db="EMBL/GenBank/DDBJ databases">
        <authorList>
            <person name="Chiriac C."/>
            <person name="Salcher M."/>
            <person name="Ghai R."/>
            <person name="Kavagutti S V."/>
        </authorList>
    </citation>
    <scope>NUCLEOTIDE SEQUENCE</scope>
</reference>
<sequence length="141" mass="15627">MRHTSVVHLDAAPSRVLPLVSDLTQYPQWMPIVHSVQDLGDNAWSVELRAKLGLLARSKRLRMVRTQCTDKSVVFERNESDGKVHSPWVLRISITSVDDASDVEMDLSYGGALWSAGILDKVLAHAVDQGKLGLVRIVQAE</sequence>
<dbReference type="CDD" id="cd07812">
    <property type="entry name" value="SRPBCC"/>
    <property type="match status" value="1"/>
</dbReference>
<dbReference type="AlphaFoldDB" id="A0A6J6G4D7"/>
<dbReference type="SUPFAM" id="SSF55961">
    <property type="entry name" value="Bet v1-like"/>
    <property type="match status" value="1"/>
</dbReference>
<dbReference type="EMBL" id="CAEZUL010000034">
    <property type="protein sequence ID" value="CAB4596067.1"/>
    <property type="molecule type" value="Genomic_DNA"/>
</dbReference>
<proteinExistence type="predicted"/>
<accession>A0A6J6G4D7</accession>
<organism evidence="1">
    <name type="scientific">freshwater metagenome</name>
    <dbReference type="NCBI Taxonomy" id="449393"/>
    <lineage>
        <taxon>unclassified sequences</taxon>
        <taxon>metagenomes</taxon>
        <taxon>ecological metagenomes</taxon>
    </lineage>
</organism>
<gene>
    <name evidence="1" type="ORF">UFOPK1808_00449</name>
</gene>
<name>A0A6J6G4D7_9ZZZZ</name>
<dbReference type="InterPro" id="IPR023393">
    <property type="entry name" value="START-like_dom_sf"/>
</dbReference>
<evidence type="ECO:0000313" key="1">
    <source>
        <dbReference type="EMBL" id="CAB4596067.1"/>
    </source>
</evidence>
<dbReference type="Gene3D" id="3.30.530.20">
    <property type="match status" value="1"/>
</dbReference>
<dbReference type="InterPro" id="IPR019587">
    <property type="entry name" value="Polyketide_cyclase/dehydratase"/>
</dbReference>
<protein>
    <submittedName>
        <fullName evidence="1">Unannotated protein</fullName>
    </submittedName>
</protein>
<dbReference type="Pfam" id="PF10604">
    <property type="entry name" value="Polyketide_cyc2"/>
    <property type="match status" value="1"/>
</dbReference>